<reference evidence="1" key="1">
    <citation type="submission" date="2023-10" db="EMBL/GenBank/DDBJ databases">
        <title>Genome assembly of Pristionchus species.</title>
        <authorList>
            <person name="Yoshida K."/>
            <person name="Sommer R.J."/>
        </authorList>
    </citation>
    <scope>NUCLEOTIDE SEQUENCE</scope>
    <source>
        <strain evidence="1">RS5133</strain>
    </source>
</reference>
<gene>
    <name evidence="1" type="ORF">PFISCL1PPCAC_25708</name>
</gene>
<evidence type="ECO:0000313" key="1">
    <source>
        <dbReference type="EMBL" id="GMT34411.1"/>
    </source>
</evidence>
<feature type="non-terminal residue" evidence="1">
    <location>
        <position position="1"/>
    </location>
</feature>
<evidence type="ECO:0000313" key="2">
    <source>
        <dbReference type="Proteomes" id="UP001432322"/>
    </source>
</evidence>
<comment type="caution">
    <text evidence="1">The sequence shown here is derived from an EMBL/GenBank/DDBJ whole genome shotgun (WGS) entry which is preliminary data.</text>
</comment>
<sequence>SCPKWAAKIDDSSICVNPTMKATDKANICAVTCAFEIKPTSDCALYTVTGTTLKRGTPSNRTTGNGTPVASGAVDPTTLLSRAFAAPGCTVSLYSVAAPVPPANRVATFTGTTTNQFFTVPAAVNGAPSYTCTC</sequence>
<name>A0AAV5WQ43_9BILA</name>
<protein>
    <submittedName>
        <fullName evidence="1">Uncharacterized protein</fullName>
    </submittedName>
</protein>
<dbReference type="PANTHER" id="PTHR46707:SF1">
    <property type="entry name" value="COEXPRESSED WITH POLYCYSTINS-RELATED"/>
    <property type="match status" value="1"/>
</dbReference>
<proteinExistence type="predicted"/>
<dbReference type="AlphaFoldDB" id="A0AAV5WQ43"/>
<keyword evidence="2" id="KW-1185">Reference proteome</keyword>
<organism evidence="1 2">
    <name type="scientific">Pristionchus fissidentatus</name>
    <dbReference type="NCBI Taxonomy" id="1538716"/>
    <lineage>
        <taxon>Eukaryota</taxon>
        <taxon>Metazoa</taxon>
        <taxon>Ecdysozoa</taxon>
        <taxon>Nematoda</taxon>
        <taxon>Chromadorea</taxon>
        <taxon>Rhabditida</taxon>
        <taxon>Rhabditina</taxon>
        <taxon>Diplogasteromorpha</taxon>
        <taxon>Diplogasteroidea</taxon>
        <taxon>Neodiplogasteridae</taxon>
        <taxon>Pristionchus</taxon>
    </lineage>
</organism>
<dbReference type="PANTHER" id="PTHR46707">
    <property type="entry name" value="PROTEIN CBG07468"/>
    <property type="match status" value="1"/>
</dbReference>
<feature type="non-terminal residue" evidence="1">
    <location>
        <position position="134"/>
    </location>
</feature>
<dbReference type="Proteomes" id="UP001432322">
    <property type="component" value="Unassembled WGS sequence"/>
</dbReference>
<dbReference type="EMBL" id="BTSY01000006">
    <property type="protein sequence ID" value="GMT34411.1"/>
    <property type="molecule type" value="Genomic_DNA"/>
</dbReference>
<accession>A0AAV5WQ43</accession>